<organism evidence="2">
    <name type="scientific">Cacopsylla melanoneura</name>
    <dbReference type="NCBI Taxonomy" id="428564"/>
    <lineage>
        <taxon>Eukaryota</taxon>
        <taxon>Metazoa</taxon>
        <taxon>Ecdysozoa</taxon>
        <taxon>Arthropoda</taxon>
        <taxon>Hexapoda</taxon>
        <taxon>Insecta</taxon>
        <taxon>Pterygota</taxon>
        <taxon>Neoptera</taxon>
        <taxon>Paraneoptera</taxon>
        <taxon>Hemiptera</taxon>
        <taxon>Sternorrhyncha</taxon>
        <taxon>Psylloidea</taxon>
        <taxon>Psyllidae</taxon>
        <taxon>Psyllinae</taxon>
        <taxon>Cacopsylla</taxon>
    </lineage>
</organism>
<feature type="compositionally biased region" description="Basic and acidic residues" evidence="1">
    <location>
        <begin position="1"/>
        <end position="13"/>
    </location>
</feature>
<dbReference type="EMBL" id="HBUF01115093">
    <property type="protein sequence ID" value="CAG6641038.1"/>
    <property type="molecule type" value="Transcribed_RNA"/>
</dbReference>
<reference evidence="2" key="1">
    <citation type="submission" date="2021-05" db="EMBL/GenBank/DDBJ databases">
        <authorList>
            <person name="Alioto T."/>
            <person name="Alioto T."/>
            <person name="Gomez Garrido J."/>
        </authorList>
    </citation>
    <scope>NUCLEOTIDE SEQUENCE</scope>
</reference>
<name>A0A8D8VZ15_9HEMI</name>
<feature type="region of interest" description="Disordered" evidence="1">
    <location>
        <begin position="1"/>
        <end position="54"/>
    </location>
</feature>
<evidence type="ECO:0000313" key="2">
    <source>
        <dbReference type="EMBL" id="CAG6641038.1"/>
    </source>
</evidence>
<protein>
    <submittedName>
        <fullName evidence="2">Uncharacterized protein</fullName>
    </submittedName>
</protein>
<sequence length="100" mass="11469">MKEYSRVSHRDSTKQYYSHVSPRASSKEYSHVSPRDITKEYSRVSPRDSTKQGLKVTVTAREGIESNPQSDNPNLTLLTSLDHLKDLRVKSDHIGKIWVL</sequence>
<accession>A0A8D8VZ15</accession>
<feature type="compositionally biased region" description="Basic and acidic residues" evidence="1">
    <location>
        <begin position="25"/>
        <end position="50"/>
    </location>
</feature>
<evidence type="ECO:0000256" key="1">
    <source>
        <dbReference type="SAM" id="MobiDB-lite"/>
    </source>
</evidence>
<proteinExistence type="predicted"/>
<dbReference type="AlphaFoldDB" id="A0A8D8VZ15"/>